<gene>
    <name evidence="1" type="ORF">Gohar_015552</name>
</gene>
<accession>A0A7J9G038</accession>
<comment type="caution">
    <text evidence="1">The sequence shown here is derived from an EMBL/GenBank/DDBJ whole genome shotgun (WGS) entry which is preliminary data.</text>
</comment>
<reference evidence="1 2" key="1">
    <citation type="journal article" date="2019" name="Genome Biol. Evol.">
        <title>Insights into the evolution of the New World diploid cottons (Gossypium, subgenus Houzingenia) based on genome sequencing.</title>
        <authorList>
            <person name="Grover C.E."/>
            <person name="Arick M.A. 2nd"/>
            <person name="Thrash A."/>
            <person name="Conover J.L."/>
            <person name="Sanders W.S."/>
            <person name="Peterson D.G."/>
            <person name="Frelichowski J.E."/>
            <person name="Scheffler J.A."/>
            <person name="Scheffler B.E."/>
            <person name="Wendel J.F."/>
        </authorList>
    </citation>
    <scope>NUCLEOTIDE SEQUENCE [LARGE SCALE GENOMIC DNA]</scope>
    <source>
        <strain evidence="1">0</strain>
        <tissue evidence="1">Leaf</tissue>
    </source>
</reference>
<evidence type="ECO:0000313" key="2">
    <source>
        <dbReference type="Proteomes" id="UP000593560"/>
    </source>
</evidence>
<dbReference type="AlphaFoldDB" id="A0A7J9G038"/>
<protein>
    <recommendedName>
        <fullName evidence="3">RNase H type-1 domain-containing protein</fullName>
    </recommendedName>
</protein>
<dbReference type="EMBL" id="JABFAD010000001">
    <property type="protein sequence ID" value="MBA0790939.1"/>
    <property type="molecule type" value="Genomic_DNA"/>
</dbReference>
<organism evidence="1 2">
    <name type="scientific">Gossypium harknessii</name>
    <dbReference type="NCBI Taxonomy" id="34285"/>
    <lineage>
        <taxon>Eukaryota</taxon>
        <taxon>Viridiplantae</taxon>
        <taxon>Streptophyta</taxon>
        <taxon>Embryophyta</taxon>
        <taxon>Tracheophyta</taxon>
        <taxon>Spermatophyta</taxon>
        <taxon>Magnoliopsida</taxon>
        <taxon>eudicotyledons</taxon>
        <taxon>Gunneridae</taxon>
        <taxon>Pentapetalae</taxon>
        <taxon>rosids</taxon>
        <taxon>malvids</taxon>
        <taxon>Malvales</taxon>
        <taxon>Malvaceae</taxon>
        <taxon>Malvoideae</taxon>
        <taxon>Gossypium</taxon>
    </lineage>
</organism>
<sequence length="93" mass="10274">MGTTCGICGHGYEDVLHVLGDCTMARVSNSRIHKSARPSMDPSLQNNWIRLNMDGAVRAEDTFATAGRLKLFLDRGIDRVLIQTDNIEAIKTI</sequence>
<dbReference type="Proteomes" id="UP000593560">
    <property type="component" value="Unassembled WGS sequence"/>
</dbReference>
<dbReference type="OrthoDB" id="10321245at2759"/>
<proteinExistence type="predicted"/>
<evidence type="ECO:0008006" key="3">
    <source>
        <dbReference type="Google" id="ProtNLM"/>
    </source>
</evidence>
<evidence type="ECO:0000313" key="1">
    <source>
        <dbReference type="EMBL" id="MBA0790939.1"/>
    </source>
</evidence>
<keyword evidence="2" id="KW-1185">Reference proteome</keyword>
<name>A0A7J9G038_9ROSI</name>